<accession>A0A8R7PEW1</accession>
<feature type="region of interest" description="Disordered" evidence="7">
    <location>
        <begin position="166"/>
        <end position="297"/>
    </location>
</feature>
<dbReference type="EnsemblPlants" id="TuG1812G0200002975.01.T01">
    <property type="protein sequence ID" value="TuG1812G0200002975.01.T01"/>
    <property type="gene ID" value="TuG1812G0200002975.01"/>
</dbReference>
<evidence type="ECO:0000313" key="10">
    <source>
        <dbReference type="Proteomes" id="UP000015106"/>
    </source>
</evidence>
<feature type="compositionally biased region" description="Gly residues" evidence="7">
    <location>
        <begin position="382"/>
        <end position="391"/>
    </location>
</feature>
<evidence type="ECO:0000256" key="3">
    <source>
        <dbReference type="ARBA" id="ARBA00022448"/>
    </source>
</evidence>
<name>A0A8R7PEW1_TRIUA</name>
<proteinExistence type="inferred from homology"/>
<dbReference type="InterPro" id="IPR005828">
    <property type="entry name" value="MFS_sugar_transport-like"/>
</dbReference>
<dbReference type="Proteomes" id="UP000015106">
    <property type="component" value="Chromosome 2"/>
</dbReference>
<dbReference type="PANTHER" id="PTHR23500">
    <property type="entry name" value="SOLUTE CARRIER FAMILY 2, FACILITATED GLUCOSE TRANSPORTER"/>
    <property type="match status" value="1"/>
</dbReference>
<dbReference type="PANTHER" id="PTHR23500:SF574">
    <property type="entry name" value="SUGAR TRANSPORT PROTEIN 1"/>
    <property type="match status" value="1"/>
</dbReference>
<comment type="similarity">
    <text evidence="2">Belongs to the major facilitator superfamily. Sugar transporter (TC 2.A.1.1) family.</text>
</comment>
<dbReference type="InterPro" id="IPR045262">
    <property type="entry name" value="STP/PLT_plant"/>
</dbReference>
<keyword evidence="6 8" id="KW-0472">Membrane</keyword>
<gene>
    <name evidence="9" type="primary">LOC125537513</name>
</gene>
<keyword evidence="3" id="KW-0813">Transport</keyword>
<evidence type="ECO:0000313" key="9">
    <source>
        <dbReference type="EnsemblPlants" id="TuG1812G0200002975.01.T01"/>
    </source>
</evidence>
<evidence type="ECO:0000256" key="1">
    <source>
        <dbReference type="ARBA" id="ARBA00004370"/>
    </source>
</evidence>
<feature type="compositionally biased region" description="Low complexity" evidence="7">
    <location>
        <begin position="267"/>
        <end position="285"/>
    </location>
</feature>
<protein>
    <recommendedName>
        <fullName evidence="11">Major facilitator superfamily (MFS) profile domain-containing protein</fullName>
    </recommendedName>
</protein>
<evidence type="ECO:0000256" key="6">
    <source>
        <dbReference type="ARBA" id="ARBA00023136"/>
    </source>
</evidence>
<reference evidence="9" key="3">
    <citation type="submission" date="2022-06" db="UniProtKB">
        <authorList>
            <consortium name="EnsemblPlants"/>
        </authorList>
    </citation>
    <scope>IDENTIFICATION</scope>
</reference>
<feature type="region of interest" description="Disordered" evidence="7">
    <location>
        <begin position="346"/>
        <end position="393"/>
    </location>
</feature>
<keyword evidence="5 8" id="KW-1133">Transmembrane helix</keyword>
<keyword evidence="4 8" id="KW-0812">Transmembrane</keyword>
<evidence type="ECO:0000256" key="5">
    <source>
        <dbReference type="ARBA" id="ARBA00022989"/>
    </source>
</evidence>
<reference evidence="9" key="2">
    <citation type="submission" date="2018-03" db="EMBL/GenBank/DDBJ databases">
        <title>The Triticum urartu genome reveals the dynamic nature of wheat genome evolution.</title>
        <authorList>
            <person name="Ling H."/>
            <person name="Ma B."/>
            <person name="Shi X."/>
            <person name="Liu H."/>
            <person name="Dong L."/>
            <person name="Sun H."/>
            <person name="Cao Y."/>
            <person name="Gao Q."/>
            <person name="Zheng S."/>
            <person name="Li Y."/>
            <person name="Yu Y."/>
            <person name="Du H."/>
            <person name="Qi M."/>
            <person name="Li Y."/>
            <person name="Yu H."/>
            <person name="Cui Y."/>
            <person name="Wang N."/>
            <person name="Chen C."/>
            <person name="Wu H."/>
            <person name="Zhao Y."/>
            <person name="Zhang J."/>
            <person name="Li Y."/>
            <person name="Zhou W."/>
            <person name="Zhang B."/>
            <person name="Hu W."/>
            <person name="Eijk M."/>
            <person name="Tang J."/>
            <person name="Witsenboer H."/>
            <person name="Zhao S."/>
            <person name="Li Z."/>
            <person name="Zhang A."/>
            <person name="Wang D."/>
            <person name="Liang C."/>
        </authorList>
    </citation>
    <scope>NUCLEOTIDE SEQUENCE [LARGE SCALE GENOMIC DNA]</scope>
    <source>
        <strain evidence="9">cv. G1812</strain>
    </source>
</reference>
<reference evidence="10" key="1">
    <citation type="journal article" date="2013" name="Nature">
        <title>Draft genome of the wheat A-genome progenitor Triticum urartu.</title>
        <authorList>
            <person name="Ling H.Q."/>
            <person name="Zhao S."/>
            <person name="Liu D."/>
            <person name="Wang J."/>
            <person name="Sun H."/>
            <person name="Zhang C."/>
            <person name="Fan H."/>
            <person name="Li D."/>
            <person name="Dong L."/>
            <person name="Tao Y."/>
            <person name="Gao C."/>
            <person name="Wu H."/>
            <person name="Li Y."/>
            <person name="Cui Y."/>
            <person name="Guo X."/>
            <person name="Zheng S."/>
            <person name="Wang B."/>
            <person name="Yu K."/>
            <person name="Liang Q."/>
            <person name="Yang W."/>
            <person name="Lou X."/>
            <person name="Chen J."/>
            <person name="Feng M."/>
            <person name="Jian J."/>
            <person name="Zhang X."/>
            <person name="Luo G."/>
            <person name="Jiang Y."/>
            <person name="Liu J."/>
            <person name="Wang Z."/>
            <person name="Sha Y."/>
            <person name="Zhang B."/>
            <person name="Wu H."/>
            <person name="Tang D."/>
            <person name="Shen Q."/>
            <person name="Xue P."/>
            <person name="Zou S."/>
            <person name="Wang X."/>
            <person name="Liu X."/>
            <person name="Wang F."/>
            <person name="Yang Y."/>
            <person name="An X."/>
            <person name="Dong Z."/>
            <person name="Zhang K."/>
            <person name="Zhang X."/>
            <person name="Luo M.C."/>
            <person name="Dvorak J."/>
            <person name="Tong Y."/>
            <person name="Wang J."/>
            <person name="Yang H."/>
            <person name="Li Z."/>
            <person name="Wang D."/>
            <person name="Zhang A."/>
            <person name="Wang J."/>
        </authorList>
    </citation>
    <scope>NUCLEOTIDE SEQUENCE</scope>
    <source>
        <strain evidence="10">cv. G1812</strain>
    </source>
</reference>
<dbReference type="Gene3D" id="1.20.1250.20">
    <property type="entry name" value="MFS general substrate transporter like domains"/>
    <property type="match status" value="1"/>
</dbReference>
<feature type="transmembrane region" description="Helical" evidence="8">
    <location>
        <begin position="89"/>
        <end position="108"/>
    </location>
</feature>
<evidence type="ECO:0000256" key="4">
    <source>
        <dbReference type="ARBA" id="ARBA00022692"/>
    </source>
</evidence>
<dbReference type="InterPro" id="IPR036259">
    <property type="entry name" value="MFS_trans_sf"/>
</dbReference>
<feature type="compositionally biased region" description="Basic and acidic residues" evidence="7">
    <location>
        <begin position="368"/>
        <end position="381"/>
    </location>
</feature>
<comment type="subcellular location">
    <subcellularLocation>
        <location evidence="1">Membrane</location>
    </subcellularLocation>
</comment>
<sequence>MAGGAVVNTSGGKDYPGRLTLFVFFTCVVAATGGLIFGYDIGISGGVTSMNPFLKKFFPEVYNKKQMKGSANQYCKYDNQLLQTFTSSLYLAALVSSFFAATVTRVVGRKWSMFTGGLTFLIGAALNGAAENIAMLIVGRILLGGRRWLRQSVCAGVPVGDGACASPGHAQHRVPADDHHRHPGGGAHQLRHQQDQGRVRVAHQPGPGGRPRRHHHPRLPLPPRHPQLAHRARAPGGGAAHAEPHPRQRRGHQRGVRGPGGGERGVEAGAAPVAQHPAAQVPAAADHGDHDPLLPAADGHQRHHVLRAGAVRDAGVQGRRVAHVGRHHGPGERVRHAGVRLHRGPAGAAEAVSAGRLADASEPAGGGHPDRGQVRDERRGGDAQGVRGGSGALHLPLRGRVRVVLGAPGVAGAQRDLPAGDQARRAEHQRVGQHALHLRHRAGVPHHALPHEVRPLLLLRRLGGHHDRLHRALPAGDQERAHRGDGARLEGPLVLAQVHRRR</sequence>
<organism evidence="9 10">
    <name type="scientific">Triticum urartu</name>
    <name type="common">Red wild einkorn</name>
    <name type="synonym">Crithodium urartu</name>
    <dbReference type="NCBI Taxonomy" id="4572"/>
    <lineage>
        <taxon>Eukaryota</taxon>
        <taxon>Viridiplantae</taxon>
        <taxon>Streptophyta</taxon>
        <taxon>Embryophyta</taxon>
        <taxon>Tracheophyta</taxon>
        <taxon>Spermatophyta</taxon>
        <taxon>Magnoliopsida</taxon>
        <taxon>Liliopsida</taxon>
        <taxon>Poales</taxon>
        <taxon>Poaceae</taxon>
        <taxon>BOP clade</taxon>
        <taxon>Pooideae</taxon>
        <taxon>Triticodae</taxon>
        <taxon>Triticeae</taxon>
        <taxon>Triticinae</taxon>
        <taxon>Triticum</taxon>
    </lineage>
</organism>
<keyword evidence="10" id="KW-1185">Reference proteome</keyword>
<dbReference type="GO" id="GO:0016020">
    <property type="term" value="C:membrane"/>
    <property type="evidence" value="ECO:0007669"/>
    <property type="project" value="UniProtKB-SubCell"/>
</dbReference>
<feature type="transmembrane region" description="Helical" evidence="8">
    <location>
        <begin position="120"/>
        <end position="143"/>
    </location>
</feature>
<evidence type="ECO:0000256" key="2">
    <source>
        <dbReference type="ARBA" id="ARBA00010992"/>
    </source>
</evidence>
<dbReference type="SUPFAM" id="SSF103473">
    <property type="entry name" value="MFS general substrate transporter"/>
    <property type="match status" value="1"/>
</dbReference>
<dbReference type="AlphaFoldDB" id="A0A8R7PEW1"/>
<evidence type="ECO:0000256" key="7">
    <source>
        <dbReference type="SAM" id="MobiDB-lite"/>
    </source>
</evidence>
<dbReference type="Pfam" id="PF00083">
    <property type="entry name" value="Sugar_tr"/>
    <property type="match status" value="1"/>
</dbReference>
<feature type="transmembrane region" description="Helical" evidence="8">
    <location>
        <begin position="20"/>
        <end position="41"/>
    </location>
</feature>
<dbReference type="GO" id="GO:0015144">
    <property type="term" value="F:carbohydrate transmembrane transporter activity"/>
    <property type="evidence" value="ECO:0007669"/>
    <property type="project" value="InterPro"/>
</dbReference>
<evidence type="ECO:0000256" key="8">
    <source>
        <dbReference type="SAM" id="Phobius"/>
    </source>
</evidence>
<dbReference type="Gramene" id="TuG1812G0200002975.01.T01">
    <property type="protein sequence ID" value="TuG1812G0200002975.01.T01"/>
    <property type="gene ID" value="TuG1812G0200002975.01"/>
</dbReference>
<evidence type="ECO:0008006" key="11">
    <source>
        <dbReference type="Google" id="ProtNLM"/>
    </source>
</evidence>